<evidence type="ECO:0000313" key="10">
    <source>
        <dbReference type="Proteomes" id="UP001152172"/>
    </source>
</evidence>
<sequence length="216" mass="24550">MFEIPEELVKLGIDRIEGFPVEGFVKGKGPKKPSILLIGEAPGEKEAIGGIPFIGRAGDELNKSLASIELTREDVYMTSAVRSRPYVWREKKARNGELIQRKYNRPPTQLEVVAHAPILDYELENIVPRIIVTLGNVGLQRLLGNDAKVSVLHGELLHRPVRHLKSLSSAEFIWSTESYLIIPTYHPASVFYRPSNRDFLEQDWFNIGNYLANRRY</sequence>
<keyword evidence="6" id="KW-0411">Iron-sulfur</keyword>
<gene>
    <name evidence="9" type="ORF">M9R61_13995</name>
</gene>
<dbReference type="SUPFAM" id="SSF52141">
    <property type="entry name" value="Uracil-DNA glycosylase-like"/>
    <property type="match status" value="1"/>
</dbReference>
<dbReference type="InterPro" id="IPR051536">
    <property type="entry name" value="UDG_Type-4/5"/>
</dbReference>
<organism evidence="9 10">
    <name type="scientific">Psychrobacillus psychrodurans</name>
    <dbReference type="NCBI Taxonomy" id="126157"/>
    <lineage>
        <taxon>Bacteria</taxon>
        <taxon>Bacillati</taxon>
        <taxon>Bacillota</taxon>
        <taxon>Bacilli</taxon>
        <taxon>Bacillales</taxon>
        <taxon>Bacillaceae</taxon>
        <taxon>Psychrobacillus</taxon>
    </lineage>
</organism>
<keyword evidence="1" id="KW-0004">4Fe-4S</keyword>
<name>A0A9X3LAX5_9BACI</name>
<dbReference type="GO" id="GO:0006281">
    <property type="term" value="P:DNA repair"/>
    <property type="evidence" value="ECO:0007669"/>
    <property type="project" value="UniProtKB-KW"/>
</dbReference>
<dbReference type="GO" id="GO:0051539">
    <property type="term" value="F:4 iron, 4 sulfur cluster binding"/>
    <property type="evidence" value="ECO:0007669"/>
    <property type="project" value="UniProtKB-KW"/>
</dbReference>
<evidence type="ECO:0000256" key="3">
    <source>
        <dbReference type="ARBA" id="ARBA00022763"/>
    </source>
</evidence>
<keyword evidence="7" id="KW-0234">DNA repair</keyword>
<dbReference type="EMBL" id="JAMKBI010000010">
    <property type="protein sequence ID" value="MCZ8534417.1"/>
    <property type="molecule type" value="Genomic_DNA"/>
</dbReference>
<evidence type="ECO:0000256" key="2">
    <source>
        <dbReference type="ARBA" id="ARBA00022723"/>
    </source>
</evidence>
<proteinExistence type="predicted"/>
<comment type="caution">
    <text evidence="9">The sequence shown here is derived from an EMBL/GenBank/DDBJ whole genome shotgun (WGS) entry which is preliminary data.</text>
</comment>
<dbReference type="AlphaFoldDB" id="A0A9X3LAX5"/>
<keyword evidence="2" id="KW-0479">Metal-binding</keyword>
<dbReference type="PANTHER" id="PTHR33693:SF1">
    <property type="entry name" value="TYPE-4 URACIL-DNA GLYCOSYLASE"/>
    <property type="match status" value="1"/>
</dbReference>
<dbReference type="InterPro" id="IPR036895">
    <property type="entry name" value="Uracil-DNA_glycosylase-like_sf"/>
</dbReference>
<keyword evidence="10" id="KW-1185">Reference proteome</keyword>
<evidence type="ECO:0000256" key="5">
    <source>
        <dbReference type="ARBA" id="ARBA00023004"/>
    </source>
</evidence>
<keyword evidence="4" id="KW-0378">Hydrolase</keyword>
<dbReference type="PANTHER" id="PTHR33693">
    <property type="entry name" value="TYPE-5 URACIL-DNA GLYCOSYLASE"/>
    <property type="match status" value="1"/>
</dbReference>
<keyword evidence="5" id="KW-0408">Iron</keyword>
<feature type="domain" description="Uracil-DNA glycosylase-like" evidence="8">
    <location>
        <begin position="26"/>
        <end position="205"/>
    </location>
</feature>
<dbReference type="Proteomes" id="UP001152172">
    <property type="component" value="Unassembled WGS sequence"/>
</dbReference>
<dbReference type="GO" id="GO:0097506">
    <property type="term" value="F:deaminated base DNA N-glycosylase activity"/>
    <property type="evidence" value="ECO:0007669"/>
    <property type="project" value="UniProtKB-ARBA"/>
</dbReference>
<evidence type="ECO:0000256" key="7">
    <source>
        <dbReference type="ARBA" id="ARBA00023204"/>
    </source>
</evidence>
<dbReference type="InterPro" id="IPR005122">
    <property type="entry name" value="Uracil-DNA_glycosylase-like"/>
</dbReference>
<reference evidence="9" key="1">
    <citation type="submission" date="2022-05" db="EMBL/GenBank/DDBJ databases">
        <authorList>
            <person name="Colautti A."/>
            <person name="Iacumin L."/>
        </authorList>
    </citation>
    <scope>NUCLEOTIDE SEQUENCE</scope>
    <source>
        <strain evidence="9">DSM 30747</strain>
    </source>
</reference>
<evidence type="ECO:0000256" key="4">
    <source>
        <dbReference type="ARBA" id="ARBA00022801"/>
    </source>
</evidence>
<dbReference type="RefSeq" id="WP_269922581.1">
    <property type="nucleotide sequence ID" value="NZ_JAMKBI010000010.1"/>
</dbReference>
<keyword evidence="3" id="KW-0227">DNA damage</keyword>
<dbReference type="Pfam" id="PF03167">
    <property type="entry name" value="UDG"/>
    <property type="match status" value="1"/>
</dbReference>
<evidence type="ECO:0000256" key="1">
    <source>
        <dbReference type="ARBA" id="ARBA00022485"/>
    </source>
</evidence>
<dbReference type="SMART" id="SM00987">
    <property type="entry name" value="UreE_C"/>
    <property type="match status" value="1"/>
</dbReference>
<evidence type="ECO:0000313" key="9">
    <source>
        <dbReference type="EMBL" id="MCZ8534417.1"/>
    </source>
</evidence>
<dbReference type="SMART" id="SM00986">
    <property type="entry name" value="UDG"/>
    <property type="match status" value="1"/>
</dbReference>
<dbReference type="GO" id="GO:0046872">
    <property type="term" value="F:metal ion binding"/>
    <property type="evidence" value="ECO:0007669"/>
    <property type="project" value="UniProtKB-KW"/>
</dbReference>
<dbReference type="Gene3D" id="3.40.470.10">
    <property type="entry name" value="Uracil-DNA glycosylase-like domain"/>
    <property type="match status" value="1"/>
</dbReference>
<accession>A0A9X3LAX5</accession>
<protein>
    <submittedName>
        <fullName evidence="9">Uracil-DNA glycosylase</fullName>
    </submittedName>
</protein>
<evidence type="ECO:0000256" key="6">
    <source>
        <dbReference type="ARBA" id="ARBA00023014"/>
    </source>
</evidence>
<dbReference type="CDD" id="cd10030">
    <property type="entry name" value="UDG-F4_TTUDGA_SPO1dp_like"/>
    <property type="match status" value="1"/>
</dbReference>
<evidence type="ECO:0000259" key="8">
    <source>
        <dbReference type="SMART" id="SM00986"/>
    </source>
</evidence>